<evidence type="ECO:0000313" key="2">
    <source>
        <dbReference type="Proteomes" id="UP000679848"/>
    </source>
</evidence>
<keyword evidence="2" id="KW-1185">Reference proteome</keyword>
<organism evidence="1 2">
    <name type="scientific">Pusillibacter faecalis</name>
    <dbReference type="NCBI Taxonomy" id="2714358"/>
    <lineage>
        <taxon>Bacteria</taxon>
        <taxon>Bacillati</taxon>
        <taxon>Bacillota</taxon>
        <taxon>Clostridia</taxon>
        <taxon>Eubacteriales</taxon>
        <taxon>Oscillospiraceae</taxon>
        <taxon>Pusillibacter</taxon>
    </lineage>
</organism>
<dbReference type="RefSeq" id="WP_187028974.1">
    <property type="nucleotide sequence ID" value="NZ_AP023420.1"/>
</dbReference>
<accession>A0A810Q8Z0</accession>
<dbReference type="Pfam" id="PF09719">
    <property type="entry name" value="C_GCAxxG_C_C"/>
    <property type="match status" value="1"/>
</dbReference>
<dbReference type="Proteomes" id="UP000679848">
    <property type="component" value="Chromosome"/>
</dbReference>
<dbReference type="AlphaFoldDB" id="A0A810Q8Z0"/>
<dbReference type="SUPFAM" id="SSF48695">
    <property type="entry name" value="Multiheme cytochromes"/>
    <property type="match status" value="1"/>
</dbReference>
<dbReference type="InterPro" id="IPR036280">
    <property type="entry name" value="Multihaem_cyt_sf"/>
</dbReference>
<proteinExistence type="predicted"/>
<evidence type="ECO:0008006" key="3">
    <source>
        <dbReference type="Google" id="ProtNLM"/>
    </source>
</evidence>
<protein>
    <recommendedName>
        <fullName evidence="3">C_GCAxxG_C_C family protein</fullName>
    </recommendedName>
</protein>
<reference evidence="1" key="1">
    <citation type="submission" date="2020-09" db="EMBL/GenBank/DDBJ databases">
        <title>New species isolated from human feces.</title>
        <authorList>
            <person name="Kitahara M."/>
            <person name="Shigeno Y."/>
            <person name="Shime M."/>
            <person name="Matsumoto Y."/>
            <person name="Nakamura S."/>
            <person name="Motooka D."/>
            <person name="Fukuoka S."/>
            <person name="Nishikawa H."/>
            <person name="Benno Y."/>
        </authorList>
    </citation>
    <scope>NUCLEOTIDE SEQUENCE</scope>
    <source>
        <strain evidence="1">MM59</strain>
    </source>
</reference>
<sequence length="154" mass="16335">MEEKCLSRCAAAYQYHQDGFNCAQSVVGAFQDLLGMDEKQAMAMAGGFGGGVGGSHAELCGAVSGGVLVLGLLTPHTDSADKEGKRRIYAVAKEFRSRFEAVFGLTRCGELLKARPGVTERNSASACLGVTAHCDNMIVTAVELVEQMLAEERE</sequence>
<gene>
    <name evidence="1" type="ORF">MM59RIKEN_00460</name>
</gene>
<name>A0A810Q8Z0_9FIRM</name>
<dbReference type="KEGG" id="pfaa:MM59RIKEN_00460"/>
<dbReference type="InterPro" id="IPR010181">
    <property type="entry name" value="CGCAxxGCC_motif"/>
</dbReference>
<dbReference type="EMBL" id="AP023420">
    <property type="protein sequence ID" value="BCK82727.1"/>
    <property type="molecule type" value="Genomic_DNA"/>
</dbReference>
<evidence type="ECO:0000313" key="1">
    <source>
        <dbReference type="EMBL" id="BCK82727.1"/>
    </source>
</evidence>
<dbReference type="NCBIfam" id="TIGR01909">
    <property type="entry name" value="C_GCAxxG_C_C"/>
    <property type="match status" value="1"/>
</dbReference>